<dbReference type="Pfam" id="PF00625">
    <property type="entry name" value="Guanylate_kin"/>
    <property type="match status" value="1"/>
</dbReference>
<name>A0A7S3C6A7_9VIRI</name>
<dbReference type="InterPro" id="IPR008145">
    <property type="entry name" value="GK/Ca_channel_bsu"/>
</dbReference>
<evidence type="ECO:0000256" key="1">
    <source>
        <dbReference type="ARBA" id="ARBA00005790"/>
    </source>
</evidence>
<evidence type="ECO:0000256" key="2">
    <source>
        <dbReference type="ARBA" id="ARBA00022679"/>
    </source>
</evidence>
<proteinExistence type="inferred from homology"/>
<dbReference type="PANTHER" id="PTHR23117:SF13">
    <property type="entry name" value="GUANYLATE KINASE"/>
    <property type="match status" value="1"/>
</dbReference>
<dbReference type="InterPro" id="IPR008144">
    <property type="entry name" value="Guanylate_kin-like_dom"/>
</dbReference>
<dbReference type="AlphaFoldDB" id="A0A7S3C6A7"/>
<dbReference type="Gene3D" id="3.40.50.300">
    <property type="entry name" value="P-loop containing nucleotide triphosphate hydrolases"/>
    <property type="match status" value="1"/>
</dbReference>
<gene>
    <name evidence="5" type="ORF">PSIN1315_LOCUS14078</name>
    <name evidence="6" type="ORF">PSIN1315_LOCUS14079</name>
</gene>
<comment type="similarity">
    <text evidence="1">Belongs to the guanylate kinase family.</text>
</comment>
<organism evidence="5">
    <name type="scientific">Prasinoderma singulare</name>
    <dbReference type="NCBI Taxonomy" id="676789"/>
    <lineage>
        <taxon>Eukaryota</taxon>
        <taxon>Viridiplantae</taxon>
        <taxon>Prasinodermophyta</taxon>
        <taxon>Prasinodermophyceae</taxon>
        <taxon>Prasinodermales</taxon>
        <taxon>Prasinodermaceae</taxon>
        <taxon>Prasinoderma</taxon>
    </lineage>
</organism>
<dbReference type="EMBL" id="HBHY01022006">
    <property type="protein sequence ID" value="CAE0153206.1"/>
    <property type="molecule type" value="Transcribed_RNA"/>
</dbReference>
<evidence type="ECO:0000313" key="5">
    <source>
        <dbReference type="EMBL" id="CAE0153205.1"/>
    </source>
</evidence>
<reference evidence="5" key="1">
    <citation type="submission" date="2021-01" db="EMBL/GenBank/DDBJ databases">
        <authorList>
            <person name="Corre E."/>
            <person name="Pelletier E."/>
            <person name="Niang G."/>
            <person name="Scheremetjew M."/>
            <person name="Finn R."/>
            <person name="Kale V."/>
            <person name="Holt S."/>
            <person name="Cochrane G."/>
            <person name="Meng A."/>
            <person name="Brown T."/>
            <person name="Cohen L."/>
        </authorList>
    </citation>
    <scope>NUCLEOTIDE SEQUENCE</scope>
    <source>
        <strain evidence="5">RCC927</strain>
    </source>
</reference>
<dbReference type="EMBL" id="HBHY01022005">
    <property type="protein sequence ID" value="CAE0153205.1"/>
    <property type="molecule type" value="Transcribed_RNA"/>
</dbReference>
<feature type="domain" description="Guanylate kinase-like" evidence="4">
    <location>
        <begin position="1"/>
        <end position="122"/>
    </location>
</feature>
<evidence type="ECO:0000256" key="3">
    <source>
        <dbReference type="ARBA" id="ARBA00022777"/>
    </source>
</evidence>
<sequence>MIHDDELVEHAMVYGEHKGIPKSQIAQQIARGGDVVLRLDVQGAATVRKMLPQAVSVFITAESEAALAQRLVGRKTEPPSRLLERVATARGELTHMDEFDYVVCNSAGQMERTVHELCAIIDAEKLRLRERSYDL</sequence>
<keyword evidence="2" id="KW-0808">Transferase</keyword>
<dbReference type="GO" id="GO:0004385">
    <property type="term" value="F:GMP kinase activity"/>
    <property type="evidence" value="ECO:0007669"/>
    <property type="project" value="TreeGrafter"/>
</dbReference>
<dbReference type="PANTHER" id="PTHR23117">
    <property type="entry name" value="GUANYLATE KINASE-RELATED"/>
    <property type="match status" value="1"/>
</dbReference>
<keyword evidence="3" id="KW-0418">Kinase</keyword>
<dbReference type="InterPro" id="IPR027417">
    <property type="entry name" value="P-loop_NTPase"/>
</dbReference>
<dbReference type="GO" id="GO:0005829">
    <property type="term" value="C:cytosol"/>
    <property type="evidence" value="ECO:0007669"/>
    <property type="project" value="TreeGrafter"/>
</dbReference>
<protein>
    <recommendedName>
        <fullName evidence="4">Guanylate kinase-like domain-containing protein</fullName>
    </recommendedName>
</protein>
<evidence type="ECO:0000313" key="6">
    <source>
        <dbReference type="EMBL" id="CAE0153206.1"/>
    </source>
</evidence>
<accession>A0A7S3C6A7</accession>
<dbReference type="PROSITE" id="PS50052">
    <property type="entry name" value="GUANYLATE_KINASE_2"/>
    <property type="match status" value="1"/>
</dbReference>
<dbReference type="SUPFAM" id="SSF52540">
    <property type="entry name" value="P-loop containing nucleoside triphosphate hydrolases"/>
    <property type="match status" value="1"/>
</dbReference>
<evidence type="ECO:0000259" key="4">
    <source>
        <dbReference type="PROSITE" id="PS50052"/>
    </source>
</evidence>